<protein>
    <submittedName>
        <fullName evidence="1">Uncharacterized protein</fullName>
    </submittedName>
</protein>
<evidence type="ECO:0000313" key="1">
    <source>
        <dbReference type="EMBL" id="MXU90122.1"/>
    </source>
</evidence>
<accession>A0A6B0UK76</accession>
<dbReference type="EMBL" id="GIFC01008039">
    <property type="protein sequence ID" value="MXU90122.1"/>
    <property type="molecule type" value="Transcribed_RNA"/>
</dbReference>
<sequence length="112" mass="11830">MPRSSSARSQRSCRILSCFSRSALLSALYCLLRAACILRFSFSRGVRPDGAPPDFGGRTGFTHRDVGFQRIGCGPGATHPVGAAHPRLTPGALAVVVLTAPRLALRLAAGRL</sequence>
<organism evidence="1">
    <name type="scientific">Ixodes ricinus</name>
    <name type="common">Common tick</name>
    <name type="synonym">Acarus ricinus</name>
    <dbReference type="NCBI Taxonomy" id="34613"/>
    <lineage>
        <taxon>Eukaryota</taxon>
        <taxon>Metazoa</taxon>
        <taxon>Ecdysozoa</taxon>
        <taxon>Arthropoda</taxon>
        <taxon>Chelicerata</taxon>
        <taxon>Arachnida</taxon>
        <taxon>Acari</taxon>
        <taxon>Parasitiformes</taxon>
        <taxon>Ixodida</taxon>
        <taxon>Ixodoidea</taxon>
        <taxon>Ixodidae</taxon>
        <taxon>Ixodinae</taxon>
        <taxon>Ixodes</taxon>
    </lineage>
</organism>
<dbReference type="AlphaFoldDB" id="A0A6B0UK76"/>
<name>A0A6B0UK76_IXORI</name>
<proteinExistence type="predicted"/>
<reference evidence="1" key="1">
    <citation type="submission" date="2019-12" db="EMBL/GenBank/DDBJ databases">
        <title>An insight into the sialome of adult female Ixodes ricinus ticks feeding for 6 days.</title>
        <authorList>
            <person name="Perner J."/>
            <person name="Ribeiro J.M.C."/>
        </authorList>
    </citation>
    <scope>NUCLEOTIDE SEQUENCE</scope>
    <source>
        <strain evidence="1">Semi-engorged</strain>
        <tissue evidence="1">Salivary glands</tissue>
    </source>
</reference>